<sequence length="593" mass="63756">MQKMKKSFLVMIIVLLIASLFFNELPETSTVYADLNQRGIVTASSLNVREQPSTSAAIIGSLSKNTEVELYEKTGSWYKIRINNRWGYIHGDYVKVTQSSSSSSASNNVIGTGEITATRLNVREKASTSANIIGSLQKGSKVSIYEKSGQWYKVKIGSSWGYIHGDYVKYTSTSSNSGSNSGSSNSGSSITSQVIGSGEVTATRLNVREKASTSANIIGSLQKGSKVSIFEKSGQWYKVKIGSSWGYIHGDYVKYTSSSSNSGSSSSTSQVIGSGEVTATRLNVRESASTSARIISSLTKGQKVDLHEKSGKWYKIKVGSSWGYIHGDYLKVTQANSSSGNSTIGKGEITASKLNIREKPNTSAKVIGTLDRGKTVELYEKTGDWYKIKQGSSWGYIHSSYVKLAGSNNNTGNIQLSGKTIFLDPGHGGKDPGATVGSVRESDLALAISNTLKKKLEAAGAKVVTSRGSNVFISLGDRVTKANQSGADIFISIHMNSHSSSSASGVEVFYNEVNAGANSRKLANAIQQQMTSSLSLNNRGTKVSNFQVIRYTTMPAVLAELGFMTNTNDLRILSNEQDKITDALLIAIDNYFK</sequence>
<dbReference type="Gene3D" id="3.40.630.40">
    <property type="entry name" value="Zn-dependent exopeptidases"/>
    <property type="match status" value="1"/>
</dbReference>
<feature type="domain" description="SH3b" evidence="3">
    <location>
        <begin position="344"/>
        <end position="406"/>
    </location>
</feature>
<evidence type="ECO:0000256" key="1">
    <source>
        <dbReference type="ARBA" id="ARBA00022801"/>
    </source>
</evidence>
<feature type="domain" description="SH3b" evidence="3">
    <location>
        <begin position="110"/>
        <end position="172"/>
    </location>
</feature>
<dbReference type="Pfam" id="PF08239">
    <property type="entry name" value="SH3_3"/>
    <property type="match status" value="5"/>
</dbReference>
<dbReference type="PIRSF" id="PIRSF037846">
    <property type="entry name" value="Autolysin_YrvJ_prd"/>
    <property type="match status" value="1"/>
</dbReference>
<dbReference type="PROSITE" id="PS51781">
    <property type="entry name" value="SH3B"/>
    <property type="match status" value="5"/>
</dbReference>
<dbReference type="SUPFAM" id="SSF53187">
    <property type="entry name" value="Zn-dependent exopeptidases"/>
    <property type="match status" value="1"/>
</dbReference>
<dbReference type="Pfam" id="PF01520">
    <property type="entry name" value="Amidase_3"/>
    <property type="match status" value="1"/>
</dbReference>
<dbReference type="OrthoDB" id="9806267at2"/>
<name>A0A1H3S4V9_9BACI</name>
<evidence type="ECO:0000256" key="2">
    <source>
        <dbReference type="ARBA" id="ARBA00023316"/>
    </source>
</evidence>
<dbReference type="SMART" id="SM00287">
    <property type="entry name" value="SH3b"/>
    <property type="match status" value="5"/>
</dbReference>
<keyword evidence="2" id="KW-0961">Cell wall biogenesis/degradation</keyword>
<evidence type="ECO:0000259" key="3">
    <source>
        <dbReference type="PROSITE" id="PS51781"/>
    </source>
</evidence>
<dbReference type="Gene3D" id="2.30.30.40">
    <property type="entry name" value="SH3 Domains"/>
    <property type="match status" value="5"/>
</dbReference>
<feature type="domain" description="SH3b" evidence="3">
    <location>
        <begin position="36"/>
        <end position="98"/>
    </location>
</feature>
<feature type="domain" description="SH3b" evidence="3">
    <location>
        <begin position="272"/>
        <end position="334"/>
    </location>
</feature>
<dbReference type="PANTHER" id="PTHR34408">
    <property type="entry name" value="FAMILY PROTEIN, PUTATIVE-RELATED"/>
    <property type="match status" value="1"/>
</dbReference>
<feature type="domain" description="SH3b" evidence="3">
    <location>
        <begin position="195"/>
        <end position="257"/>
    </location>
</feature>
<proteinExistence type="predicted"/>
<dbReference type="SMART" id="SM00646">
    <property type="entry name" value="Ami_3"/>
    <property type="match status" value="1"/>
</dbReference>
<keyword evidence="1" id="KW-0378">Hydrolase</keyword>
<evidence type="ECO:0000313" key="5">
    <source>
        <dbReference type="Proteomes" id="UP000198935"/>
    </source>
</evidence>
<accession>A0A1H3S4V9</accession>
<dbReference type="EMBL" id="FNPI01000010">
    <property type="protein sequence ID" value="SDZ33066.1"/>
    <property type="molecule type" value="Genomic_DNA"/>
</dbReference>
<dbReference type="InterPro" id="IPR052354">
    <property type="entry name" value="Cell_Wall_Dynamics_Protein"/>
</dbReference>
<dbReference type="GO" id="GO:0009253">
    <property type="term" value="P:peptidoglycan catabolic process"/>
    <property type="evidence" value="ECO:0007669"/>
    <property type="project" value="InterPro"/>
</dbReference>
<dbReference type="PANTHER" id="PTHR34408:SF1">
    <property type="entry name" value="GLYCOSYL HYDROLASE FAMILY 19 DOMAIN-CONTAINING PROTEIN HI_1415"/>
    <property type="match status" value="1"/>
</dbReference>
<dbReference type="InterPro" id="IPR017293">
    <property type="entry name" value="N-acetylmuramoyl-L-ala_amidase"/>
</dbReference>
<dbReference type="STRING" id="1503961.SAMN05421736_1108"/>
<dbReference type="CDD" id="cd02696">
    <property type="entry name" value="MurNAc-LAA"/>
    <property type="match status" value="1"/>
</dbReference>
<evidence type="ECO:0000313" key="4">
    <source>
        <dbReference type="EMBL" id="SDZ33066.1"/>
    </source>
</evidence>
<dbReference type="GO" id="GO:0008745">
    <property type="term" value="F:N-acetylmuramoyl-L-alanine amidase activity"/>
    <property type="evidence" value="ECO:0007669"/>
    <property type="project" value="InterPro"/>
</dbReference>
<dbReference type="AlphaFoldDB" id="A0A1H3S4V9"/>
<protein>
    <submittedName>
        <fullName evidence="4">N-acetylmuramoyl-L-alanine amidase</fullName>
    </submittedName>
</protein>
<organism evidence="4 5">
    <name type="scientific">Evansella caseinilytica</name>
    <dbReference type="NCBI Taxonomy" id="1503961"/>
    <lineage>
        <taxon>Bacteria</taxon>
        <taxon>Bacillati</taxon>
        <taxon>Bacillota</taxon>
        <taxon>Bacilli</taxon>
        <taxon>Bacillales</taxon>
        <taxon>Bacillaceae</taxon>
        <taxon>Evansella</taxon>
    </lineage>
</organism>
<keyword evidence="5" id="KW-1185">Reference proteome</keyword>
<dbReference type="GO" id="GO:0071555">
    <property type="term" value="P:cell wall organization"/>
    <property type="evidence" value="ECO:0007669"/>
    <property type="project" value="UniProtKB-KW"/>
</dbReference>
<dbReference type="InterPro" id="IPR002508">
    <property type="entry name" value="MurNAc-LAA_cat"/>
</dbReference>
<reference evidence="5" key="1">
    <citation type="submission" date="2016-10" db="EMBL/GenBank/DDBJ databases">
        <authorList>
            <person name="Varghese N."/>
            <person name="Submissions S."/>
        </authorList>
    </citation>
    <scope>NUCLEOTIDE SEQUENCE [LARGE SCALE GENOMIC DNA]</scope>
    <source>
        <strain evidence="5">SP</strain>
    </source>
</reference>
<dbReference type="Proteomes" id="UP000198935">
    <property type="component" value="Unassembled WGS sequence"/>
</dbReference>
<dbReference type="InterPro" id="IPR003646">
    <property type="entry name" value="SH3-like_bac-type"/>
</dbReference>
<gene>
    <name evidence="4" type="ORF">SAMN05421736_1108</name>
</gene>